<dbReference type="AlphaFoldDB" id="A0A9K3HBV8"/>
<evidence type="ECO:0000313" key="1">
    <source>
        <dbReference type="EMBL" id="KAF5775032.1"/>
    </source>
</evidence>
<sequence length="82" mass="9159">MASASNQVIFSLNQLLQVHNLETLPSMLCRSVSPRNRQPLHPLSCAYFQAPFLMLQVEPLLPDLHPSTGSSVRPTLAWDRCS</sequence>
<dbReference type="Proteomes" id="UP000215914">
    <property type="component" value="Unassembled WGS sequence"/>
</dbReference>
<evidence type="ECO:0000313" key="2">
    <source>
        <dbReference type="Proteomes" id="UP000215914"/>
    </source>
</evidence>
<dbReference type="EMBL" id="MNCJ02000328">
    <property type="protein sequence ID" value="KAF5775032.1"/>
    <property type="molecule type" value="Genomic_DNA"/>
</dbReference>
<accession>A0A9K3HBV8</accession>
<name>A0A9K3HBV8_HELAN</name>
<proteinExistence type="predicted"/>
<gene>
    <name evidence="1" type="ORF">HanXRQr2_Chr13g0607521</name>
</gene>
<dbReference type="Gramene" id="mRNA:HanXRQr2_Chr13g0607521">
    <property type="protein sequence ID" value="CDS:HanXRQr2_Chr13g0607521.1"/>
    <property type="gene ID" value="HanXRQr2_Chr13g0607521"/>
</dbReference>
<keyword evidence="2" id="KW-1185">Reference proteome</keyword>
<organism evidence="1 2">
    <name type="scientific">Helianthus annuus</name>
    <name type="common">Common sunflower</name>
    <dbReference type="NCBI Taxonomy" id="4232"/>
    <lineage>
        <taxon>Eukaryota</taxon>
        <taxon>Viridiplantae</taxon>
        <taxon>Streptophyta</taxon>
        <taxon>Embryophyta</taxon>
        <taxon>Tracheophyta</taxon>
        <taxon>Spermatophyta</taxon>
        <taxon>Magnoliopsida</taxon>
        <taxon>eudicotyledons</taxon>
        <taxon>Gunneridae</taxon>
        <taxon>Pentapetalae</taxon>
        <taxon>asterids</taxon>
        <taxon>campanulids</taxon>
        <taxon>Asterales</taxon>
        <taxon>Asteraceae</taxon>
        <taxon>Asteroideae</taxon>
        <taxon>Heliantheae alliance</taxon>
        <taxon>Heliantheae</taxon>
        <taxon>Helianthus</taxon>
    </lineage>
</organism>
<reference evidence="1" key="2">
    <citation type="submission" date="2020-06" db="EMBL/GenBank/DDBJ databases">
        <title>Helianthus annuus Genome sequencing and assembly Release 2.</title>
        <authorList>
            <person name="Gouzy J."/>
            <person name="Langlade N."/>
            <person name="Munos S."/>
        </authorList>
    </citation>
    <scope>NUCLEOTIDE SEQUENCE</scope>
    <source>
        <tissue evidence="1">Leaves</tissue>
    </source>
</reference>
<reference evidence="1" key="1">
    <citation type="journal article" date="2017" name="Nature">
        <title>The sunflower genome provides insights into oil metabolism, flowering and Asterid evolution.</title>
        <authorList>
            <person name="Badouin H."/>
            <person name="Gouzy J."/>
            <person name="Grassa C.J."/>
            <person name="Murat F."/>
            <person name="Staton S.E."/>
            <person name="Cottret L."/>
            <person name="Lelandais-Briere C."/>
            <person name="Owens G.L."/>
            <person name="Carrere S."/>
            <person name="Mayjonade B."/>
            <person name="Legrand L."/>
            <person name="Gill N."/>
            <person name="Kane N.C."/>
            <person name="Bowers J.E."/>
            <person name="Hubner S."/>
            <person name="Bellec A."/>
            <person name="Berard A."/>
            <person name="Berges H."/>
            <person name="Blanchet N."/>
            <person name="Boniface M.C."/>
            <person name="Brunel D."/>
            <person name="Catrice O."/>
            <person name="Chaidir N."/>
            <person name="Claudel C."/>
            <person name="Donnadieu C."/>
            <person name="Faraut T."/>
            <person name="Fievet G."/>
            <person name="Helmstetter N."/>
            <person name="King M."/>
            <person name="Knapp S.J."/>
            <person name="Lai Z."/>
            <person name="Le Paslier M.C."/>
            <person name="Lippi Y."/>
            <person name="Lorenzon L."/>
            <person name="Mandel J.R."/>
            <person name="Marage G."/>
            <person name="Marchand G."/>
            <person name="Marquand E."/>
            <person name="Bret-Mestries E."/>
            <person name="Morien E."/>
            <person name="Nambeesan S."/>
            <person name="Nguyen T."/>
            <person name="Pegot-Espagnet P."/>
            <person name="Pouilly N."/>
            <person name="Raftis F."/>
            <person name="Sallet E."/>
            <person name="Schiex T."/>
            <person name="Thomas J."/>
            <person name="Vandecasteele C."/>
            <person name="Vares D."/>
            <person name="Vear F."/>
            <person name="Vautrin S."/>
            <person name="Crespi M."/>
            <person name="Mangin B."/>
            <person name="Burke J.M."/>
            <person name="Salse J."/>
            <person name="Munos S."/>
            <person name="Vincourt P."/>
            <person name="Rieseberg L.H."/>
            <person name="Langlade N.B."/>
        </authorList>
    </citation>
    <scope>NUCLEOTIDE SEQUENCE</scope>
    <source>
        <tissue evidence="1">Leaves</tissue>
    </source>
</reference>
<protein>
    <submittedName>
        <fullName evidence="1">Uncharacterized protein</fullName>
    </submittedName>
</protein>
<comment type="caution">
    <text evidence="1">The sequence shown here is derived from an EMBL/GenBank/DDBJ whole genome shotgun (WGS) entry which is preliminary data.</text>
</comment>